<dbReference type="HOGENOM" id="CLU_009268_0_0_6"/>
<evidence type="ECO:0000313" key="2">
    <source>
        <dbReference type="Proteomes" id="UP000017667"/>
    </source>
</evidence>
<organism evidence="1 2">
    <name type="scientific">Acinetobacter haemolyticus CIP 64.3 = MTCC 9819</name>
    <dbReference type="NCBI Taxonomy" id="1217659"/>
    <lineage>
        <taxon>Bacteria</taxon>
        <taxon>Pseudomonadati</taxon>
        <taxon>Pseudomonadota</taxon>
        <taxon>Gammaproteobacteria</taxon>
        <taxon>Moraxellales</taxon>
        <taxon>Moraxellaceae</taxon>
        <taxon>Acinetobacter</taxon>
    </lineage>
</organism>
<accession>N9GLB3</accession>
<dbReference type="PATRIC" id="fig|1217659.3.peg.760"/>
<evidence type="ECO:0000313" key="1">
    <source>
        <dbReference type="EMBL" id="ENW20295.1"/>
    </source>
</evidence>
<dbReference type="NCBIfam" id="NF040700">
    <property type="entry name" value="VPA1262_N_dom"/>
    <property type="match status" value="1"/>
</dbReference>
<comment type="caution">
    <text evidence="1">The sequence shown here is derived from an EMBL/GenBank/DDBJ whole genome shotgun (WGS) entry which is preliminary data.</text>
</comment>
<proteinExistence type="predicted"/>
<keyword evidence="2" id="KW-1185">Reference proteome</keyword>
<dbReference type="AlphaFoldDB" id="N9GLB3"/>
<dbReference type="Proteomes" id="UP000017667">
    <property type="component" value="Unassembled WGS sequence"/>
</dbReference>
<dbReference type="NCBIfam" id="NF040699">
    <property type="entry name" value="VPA1262_fam"/>
    <property type="match status" value="1"/>
</dbReference>
<reference evidence="1 2" key="1">
    <citation type="submission" date="2013-02" db="EMBL/GenBank/DDBJ databases">
        <title>The Genome Sequence of Acinetobacter haemolyticus CIP 64.3.</title>
        <authorList>
            <consortium name="The Broad Institute Genome Sequencing Platform"/>
            <consortium name="The Broad Institute Genome Sequencing Center for Infectious Disease"/>
            <person name="Cerqueira G."/>
            <person name="Feldgarden M."/>
            <person name="Courvalin P."/>
            <person name="Perichon B."/>
            <person name="Grillot-Courvalin C."/>
            <person name="Clermont D."/>
            <person name="Rocha E."/>
            <person name="Yoon E.-J."/>
            <person name="Nemec A."/>
            <person name="Walker B."/>
            <person name="Young S.K."/>
            <person name="Zeng Q."/>
            <person name="Gargeya S."/>
            <person name="Fitzgerald M."/>
            <person name="Haas B."/>
            <person name="Abouelleil A."/>
            <person name="Alvarado L."/>
            <person name="Arachchi H.M."/>
            <person name="Berlin A.M."/>
            <person name="Chapman S.B."/>
            <person name="Dewar J."/>
            <person name="Goldberg J."/>
            <person name="Griggs A."/>
            <person name="Gujja S."/>
            <person name="Hansen M."/>
            <person name="Howarth C."/>
            <person name="Imamovic A."/>
            <person name="Larimer J."/>
            <person name="McCowan C."/>
            <person name="Murphy C."/>
            <person name="Neiman D."/>
            <person name="Pearson M."/>
            <person name="Priest M."/>
            <person name="Roberts A."/>
            <person name="Saif S."/>
            <person name="Shea T."/>
            <person name="Sisk P."/>
            <person name="Sykes S."/>
            <person name="Wortman J."/>
            <person name="Nusbaum C."/>
            <person name="Birren B."/>
        </authorList>
    </citation>
    <scope>NUCLEOTIDE SEQUENCE [LARGE SCALE GENOMIC DNA]</scope>
    <source>
        <strain evidence="1 2">CIP 64.3</strain>
    </source>
</reference>
<dbReference type="EMBL" id="APQQ01000012">
    <property type="protein sequence ID" value="ENW20295.1"/>
    <property type="molecule type" value="Genomic_DNA"/>
</dbReference>
<dbReference type="RefSeq" id="WP_005087123.1">
    <property type="nucleotide sequence ID" value="NZ_ASYX01000117.1"/>
</dbReference>
<name>N9GLB3_ACIHA</name>
<gene>
    <name evidence="1" type="ORF">F927_00779</name>
</gene>
<sequence>MSYQLSDLIEDSRLQRLFLFKSKPCALQLWILQIKKDDLVENRIVYGRLVPYSFFNNAWSFSDKDNSKSVENFRASVTQLNLYIDSSLCSDLFRMICTGQSINVISEALNLKIPKKLSKQYGNTILINKNPIFRPVSYLVNRDSYLTNLLLSPHGSAGALSAAVSNNSKSLLFYFDDSYSRDLASIVLKRLKEDTGMDFDGVDIHRLGEIELLVFPTLDDKEKNLLSIERTKYKGLIIKFNSSQIPNFDKFQFHLSCENNNQVYFSKIVLAQSNRSGIFQYYFDLDEKIFKITDATKIDIFGFKENDSTEGCLCCSWRITYVKEINLRMQVIGNQSNSVKFDWLEKTVNSKKNDRLVAALNPVKSADISESRISEYAIDPWVEENQNLKSLFQKLNPPKSSGRFFLQWGKSDGEGRLQFVEWFKELISKHKSKHITIFDPYFEDVGLGLLTLYASQSAEYSIFRSLPKPSDPNIPKRRKTDNVVIVGLDNLLANCKQNSKRLQNKKIKIYGLKDGYLHDRYILVMNDNGLPVEGYHLSNSFQKATENYPLLVTPIPTDVLYGINQYTFDLIKRLNNSSDLEDDSSPITMLFDSKNISRNTKIYDPLAFLNNELAGKVLSVWLQKPVLKGLFGDNLIKKMNELGVIQNESFHDLPDEGLFLCLNQIDGELADFKEAWKVIGEILARTTTGDSNLEKLKTESKFLLFLSKFLSNSFQRNHLNDDNGVSVIDPTYFRKTLVELIQSSIWVRNFFQSTKYSALTWAEFYTIKCLWQYEPKLLIDIVERELVTDFNSTKIIELSLLGQIVSEISFNLEFNSISNQQLQILLASKIVFLRWLGWNALEQSIISSSDLAKINKSLANFEYTEKIQFIAWILNRNHENTDFADTYKNILDVLWNVLPEHIAYEDLETFINAARGHMHKLTWSGLWLFRDIIQPLLDNKRIGFDDACKIWLKDFIEILELKEPNRPLIFSSEREGNLINITAYLWANSGFSFQLSSLNDVKAIFENQKRIVQRPLASTSNWSRWDEALKISMWISVFTKLCRYYLNQINIEKHEQLDNLLEFSYGLVTIRSLEEWNSESDLIKFAEWAENLLSNQESISNSAV</sequence>
<protein>
    <submittedName>
        <fullName evidence="1">Uncharacterized protein</fullName>
    </submittedName>
</protein>